<dbReference type="GeneID" id="2902544"/>
<dbReference type="Proteomes" id="UP000000599">
    <property type="component" value="Chromosome E"/>
</dbReference>
<evidence type="ECO:0000313" key="4">
    <source>
        <dbReference type="Proteomes" id="UP000000599"/>
    </source>
</evidence>
<dbReference type="OrthoDB" id="48036at2759"/>
<dbReference type="STRING" id="284592.Q6BNF9"/>
<comment type="similarity">
    <text evidence="1">Belongs to the LTO1 family.</text>
</comment>
<evidence type="ECO:0000256" key="1">
    <source>
        <dbReference type="ARBA" id="ARBA00038090"/>
    </source>
</evidence>
<sequence length="183" mass="21751">MGAMNLQYLNKMNDDKIFEINKRRKLNKADMTEVDYDMDKILNLEEEYYRQGYEEGQDFSTKQQYNEGKEYGYQTGFQRFLIIGYIEGLVKYWQTNIEKYEKGIENKSLRNHISQLSELVQNPPTTNGMEEVKEFEKRITKGRNKLRVIANICKESWKVNKLDSLMKEIGGQLQVSENVDDMW</sequence>
<dbReference type="PANTHER" id="PTHR28532">
    <property type="entry name" value="GEO13458P1"/>
    <property type="match status" value="1"/>
</dbReference>
<dbReference type="VEuPathDB" id="FungiDB:DEHA2E22066g"/>
<protein>
    <submittedName>
        <fullName evidence="3">DEHA2E22066p</fullName>
    </submittedName>
</protein>
<dbReference type="InParanoid" id="Q6BNF9"/>
<dbReference type="EMBL" id="CR382137">
    <property type="protein sequence ID" value="CAG88540.2"/>
    <property type="molecule type" value="Genomic_DNA"/>
</dbReference>
<evidence type="ECO:0000313" key="3">
    <source>
        <dbReference type="EMBL" id="CAG88540.2"/>
    </source>
</evidence>
<dbReference type="PANTHER" id="PTHR28532:SF1">
    <property type="entry name" value="ORAL CANCER OVEREXPRESSED 1"/>
    <property type="match status" value="1"/>
</dbReference>
<dbReference type="Pfam" id="PF09811">
    <property type="entry name" value="Yae1_N"/>
    <property type="match status" value="1"/>
</dbReference>
<evidence type="ECO:0000259" key="2">
    <source>
        <dbReference type="Pfam" id="PF09811"/>
    </source>
</evidence>
<organism evidence="3 4">
    <name type="scientific">Debaryomyces hansenii (strain ATCC 36239 / CBS 767 / BCRC 21394 / JCM 1990 / NBRC 0083 / IGC 2968)</name>
    <name type="common">Yeast</name>
    <name type="synonym">Torulaspora hansenii</name>
    <dbReference type="NCBI Taxonomy" id="284592"/>
    <lineage>
        <taxon>Eukaryota</taxon>
        <taxon>Fungi</taxon>
        <taxon>Dikarya</taxon>
        <taxon>Ascomycota</taxon>
        <taxon>Saccharomycotina</taxon>
        <taxon>Pichiomycetes</taxon>
        <taxon>Debaryomycetaceae</taxon>
        <taxon>Debaryomyces</taxon>
    </lineage>
</organism>
<name>Q6BNF9_DEBHA</name>
<gene>
    <name evidence="3" type="ordered locus">DEHA2E22066g</name>
</gene>
<dbReference type="eggNOG" id="KOG4595">
    <property type="taxonomic scope" value="Eukaryota"/>
</dbReference>
<dbReference type="FunCoup" id="Q6BNF9">
    <property type="interactions" value="22"/>
</dbReference>
<dbReference type="InterPro" id="IPR019191">
    <property type="entry name" value="Essential_protein_Yae1_N"/>
</dbReference>
<accession>Q6BNF9</accession>
<dbReference type="OMA" id="QFYNEGY"/>
<feature type="domain" description="Essential protein Yae1 N-terminal" evidence="2">
    <location>
        <begin position="52"/>
        <end position="90"/>
    </location>
</feature>
<keyword evidence="4" id="KW-1185">Reference proteome</keyword>
<dbReference type="InterPro" id="IPR052436">
    <property type="entry name" value="LTO1_adapter"/>
</dbReference>
<dbReference type="KEGG" id="dha:DEHA2E22066g"/>
<dbReference type="AlphaFoldDB" id="Q6BNF9"/>
<dbReference type="HOGENOM" id="CLU_136375_0_0_1"/>
<reference evidence="3 4" key="1">
    <citation type="journal article" date="2004" name="Nature">
        <title>Genome evolution in yeasts.</title>
        <authorList>
            <consortium name="Genolevures"/>
            <person name="Dujon B."/>
            <person name="Sherman D."/>
            <person name="Fischer G."/>
            <person name="Durrens P."/>
            <person name="Casaregola S."/>
            <person name="Lafontaine I."/>
            <person name="de Montigny J."/>
            <person name="Marck C."/>
            <person name="Neuveglise C."/>
            <person name="Talla E."/>
            <person name="Goffard N."/>
            <person name="Frangeul L."/>
            <person name="Aigle M."/>
            <person name="Anthouard V."/>
            <person name="Babour A."/>
            <person name="Barbe V."/>
            <person name="Barnay S."/>
            <person name="Blanchin S."/>
            <person name="Beckerich J.M."/>
            <person name="Beyne E."/>
            <person name="Bleykasten C."/>
            <person name="Boisrame A."/>
            <person name="Boyer J."/>
            <person name="Cattolico L."/>
            <person name="Confanioleri F."/>
            <person name="de Daruvar A."/>
            <person name="Despons L."/>
            <person name="Fabre E."/>
            <person name="Fairhead C."/>
            <person name="Ferry-Dumazet H."/>
            <person name="Groppi A."/>
            <person name="Hantraye F."/>
            <person name="Hennequin C."/>
            <person name="Jauniaux N."/>
            <person name="Joyet P."/>
            <person name="Kachouri R."/>
            <person name="Kerrest A."/>
            <person name="Koszul R."/>
            <person name="Lemaire M."/>
            <person name="Lesur I."/>
            <person name="Ma L."/>
            <person name="Muller H."/>
            <person name="Nicaud J.M."/>
            <person name="Nikolski M."/>
            <person name="Oztas S."/>
            <person name="Ozier-Kalogeropoulos O."/>
            <person name="Pellenz S."/>
            <person name="Potier S."/>
            <person name="Richard G.F."/>
            <person name="Straub M.L."/>
            <person name="Suleau A."/>
            <person name="Swennene D."/>
            <person name="Tekaia F."/>
            <person name="Wesolowski-Louvel M."/>
            <person name="Westhof E."/>
            <person name="Wirth B."/>
            <person name="Zeniou-Meyer M."/>
            <person name="Zivanovic I."/>
            <person name="Bolotin-Fukuhara M."/>
            <person name="Thierry A."/>
            <person name="Bouchier C."/>
            <person name="Caudron B."/>
            <person name="Scarpelli C."/>
            <person name="Gaillardin C."/>
            <person name="Weissenbach J."/>
            <person name="Wincker P."/>
            <person name="Souciet J.L."/>
        </authorList>
    </citation>
    <scope>NUCLEOTIDE SEQUENCE [LARGE SCALE GENOMIC DNA]</scope>
    <source>
        <strain evidence="4">ATCC 36239 / CBS 767 / BCRC 21394 / JCM 1990 / NBRC 0083 / IGC 2968</strain>
    </source>
</reference>
<dbReference type="RefSeq" id="XP_460261.2">
    <property type="nucleotide sequence ID" value="XM_460261.1"/>
</dbReference>
<proteinExistence type="inferred from homology"/>